<gene>
    <name evidence="25" type="primary">DAPK1</name>
</gene>
<evidence type="ECO:0000256" key="9">
    <source>
        <dbReference type="ARBA" id="ARBA00022777"/>
    </source>
</evidence>
<dbReference type="Proteomes" id="UP000001519">
    <property type="component" value="Chromosome 9"/>
</dbReference>
<name>A0A2I2YM32_GORGO</name>
<evidence type="ECO:0000256" key="8">
    <source>
        <dbReference type="ARBA" id="ARBA00022741"/>
    </source>
</evidence>
<dbReference type="EMBL" id="CABD030064847">
    <property type="status" value="NOT_ANNOTATED_CDS"/>
    <property type="molecule type" value="Genomic_DNA"/>
</dbReference>
<dbReference type="GO" id="GO:0042981">
    <property type="term" value="P:regulation of apoptotic process"/>
    <property type="evidence" value="ECO:0007669"/>
    <property type="project" value="UniProtKB-ARBA"/>
</dbReference>
<evidence type="ECO:0000256" key="3">
    <source>
        <dbReference type="ARBA" id="ARBA00022527"/>
    </source>
</evidence>
<feature type="repeat" description="ANK" evidence="21">
    <location>
        <begin position="576"/>
        <end position="608"/>
    </location>
</feature>
<dbReference type="InterPro" id="IPR008271">
    <property type="entry name" value="Ser/Thr_kinase_AS"/>
</dbReference>
<dbReference type="PROSITE" id="PS00107">
    <property type="entry name" value="PROTEIN_KINASE_ATP"/>
    <property type="match status" value="1"/>
</dbReference>
<evidence type="ECO:0000256" key="17">
    <source>
        <dbReference type="ARBA" id="ARBA00048679"/>
    </source>
</evidence>
<dbReference type="EMBL" id="CABD030064840">
    <property type="status" value="NOT_ANNOTATED_CDS"/>
    <property type="molecule type" value="Genomic_DNA"/>
</dbReference>
<organism evidence="25 26">
    <name type="scientific">Gorilla gorilla gorilla</name>
    <name type="common">Western lowland gorilla</name>
    <dbReference type="NCBI Taxonomy" id="9595"/>
    <lineage>
        <taxon>Eukaryota</taxon>
        <taxon>Metazoa</taxon>
        <taxon>Chordata</taxon>
        <taxon>Craniata</taxon>
        <taxon>Vertebrata</taxon>
        <taxon>Euteleostomi</taxon>
        <taxon>Mammalia</taxon>
        <taxon>Eutheria</taxon>
        <taxon>Euarchontoglires</taxon>
        <taxon>Primates</taxon>
        <taxon>Haplorrhini</taxon>
        <taxon>Catarrhini</taxon>
        <taxon>Hominidae</taxon>
        <taxon>Gorilla</taxon>
    </lineage>
</organism>
<dbReference type="PROSITE" id="PS00108">
    <property type="entry name" value="PROTEIN_KINASE_ST"/>
    <property type="match status" value="1"/>
</dbReference>
<evidence type="ECO:0000256" key="6">
    <source>
        <dbReference type="ARBA" id="ARBA00022703"/>
    </source>
</evidence>
<dbReference type="Pfam" id="PF00023">
    <property type="entry name" value="Ank"/>
    <property type="match status" value="1"/>
</dbReference>
<dbReference type="GO" id="GO:0035556">
    <property type="term" value="P:intracellular signal transduction"/>
    <property type="evidence" value="ECO:0007669"/>
    <property type="project" value="UniProtKB-ARBA"/>
</dbReference>
<evidence type="ECO:0000256" key="2">
    <source>
        <dbReference type="ARBA" id="ARBA00012513"/>
    </source>
</evidence>
<keyword evidence="15" id="KW-0342">GTP-binding</keyword>
<evidence type="ECO:0000256" key="16">
    <source>
        <dbReference type="ARBA" id="ARBA00047899"/>
    </source>
</evidence>
<evidence type="ECO:0000256" key="14">
    <source>
        <dbReference type="ARBA" id="ARBA00023043"/>
    </source>
</evidence>
<dbReference type="EC" id="2.7.11.1" evidence="2"/>
<evidence type="ECO:0000256" key="10">
    <source>
        <dbReference type="ARBA" id="ARBA00022840"/>
    </source>
</evidence>
<dbReference type="Pfam" id="PF00531">
    <property type="entry name" value="Death"/>
    <property type="match status" value="1"/>
</dbReference>
<evidence type="ECO:0000259" key="24">
    <source>
        <dbReference type="PROSITE" id="PS50017"/>
    </source>
</evidence>
<evidence type="ECO:0000256" key="1">
    <source>
        <dbReference type="ARBA" id="ARBA00001946"/>
    </source>
</evidence>
<dbReference type="SUPFAM" id="SSF56112">
    <property type="entry name" value="Protein kinase-like (PK-like)"/>
    <property type="match status" value="1"/>
</dbReference>
<reference evidence="25" key="3">
    <citation type="submission" date="2025-08" db="UniProtKB">
        <authorList>
            <consortium name="Ensembl"/>
        </authorList>
    </citation>
    <scope>IDENTIFICATION</scope>
</reference>
<dbReference type="SMART" id="SM00220">
    <property type="entry name" value="S_TKc"/>
    <property type="match status" value="1"/>
</dbReference>
<evidence type="ECO:0000256" key="11">
    <source>
        <dbReference type="ARBA" id="ARBA00022843"/>
    </source>
</evidence>
<feature type="repeat" description="ANK" evidence="21">
    <location>
        <begin position="543"/>
        <end position="575"/>
    </location>
</feature>
<keyword evidence="26" id="KW-1185">Reference proteome</keyword>
<dbReference type="FunFam" id="3.30.200.20:FF:000110">
    <property type="entry name" value="Death-associated kinase 3, isoform CRA_a"/>
    <property type="match status" value="1"/>
</dbReference>
<dbReference type="PANTHER" id="PTHR24342">
    <property type="entry name" value="SERINE/THREONINE-PROTEIN KINASE 17"/>
    <property type="match status" value="1"/>
</dbReference>
<dbReference type="PROSITE" id="PS50088">
    <property type="entry name" value="ANK_REPEAT"/>
    <property type="match status" value="7"/>
</dbReference>
<dbReference type="CDD" id="cd08782">
    <property type="entry name" value="Death_DAPK1"/>
    <property type="match status" value="1"/>
</dbReference>
<dbReference type="GO" id="GO:0005737">
    <property type="term" value="C:cytoplasm"/>
    <property type="evidence" value="ECO:0007669"/>
    <property type="project" value="UniProtKB-ARBA"/>
</dbReference>
<dbReference type="GO" id="GO:0005524">
    <property type="term" value="F:ATP binding"/>
    <property type="evidence" value="ECO:0007669"/>
    <property type="project" value="UniProtKB-UniRule"/>
</dbReference>
<evidence type="ECO:0000256" key="15">
    <source>
        <dbReference type="ARBA" id="ARBA00023134"/>
    </source>
</evidence>
<comment type="cofactor">
    <cofactor evidence="1">
        <name>Mg(2+)</name>
        <dbReference type="ChEBI" id="CHEBI:18420"/>
    </cofactor>
</comment>
<dbReference type="InterPro" id="IPR036770">
    <property type="entry name" value="Ankyrin_rpt-contain_sf"/>
</dbReference>
<feature type="repeat" description="ANK" evidence="21">
    <location>
        <begin position="411"/>
        <end position="443"/>
    </location>
</feature>
<keyword evidence="10 22" id="KW-0067">ATP-binding</keyword>
<feature type="domain" description="Protein kinase" evidence="23">
    <location>
        <begin position="13"/>
        <end position="275"/>
    </location>
</feature>
<dbReference type="GO" id="GO:0010506">
    <property type="term" value="P:regulation of autophagy"/>
    <property type="evidence" value="ECO:0007669"/>
    <property type="project" value="UniProtKB-ARBA"/>
</dbReference>
<keyword evidence="5" id="KW-0808">Transferase</keyword>
<comment type="similarity">
    <text evidence="18">Belongs to the protein kinase superfamily. CAMK Ser/Thr protein kinase family. DAP kinase subfamily.</text>
</comment>
<dbReference type="FunFam" id="1.25.40.20:FF:000832">
    <property type="entry name" value="Death-associated protein kinase 1"/>
    <property type="match status" value="1"/>
</dbReference>
<feature type="domain" description="Death" evidence="24">
    <location>
        <begin position="1213"/>
        <end position="1297"/>
    </location>
</feature>
<dbReference type="GO" id="GO:0071346">
    <property type="term" value="P:cellular response to type II interferon"/>
    <property type="evidence" value="ECO:0007669"/>
    <property type="project" value="UniProtKB-ARBA"/>
</dbReference>
<dbReference type="InterPro" id="IPR017441">
    <property type="entry name" value="Protein_kinase_ATP_BS"/>
</dbReference>
<dbReference type="PROSITE" id="PS50017">
    <property type="entry name" value="DEATH_DOMAIN"/>
    <property type="match status" value="1"/>
</dbReference>
<dbReference type="FunFam" id="1.20.5.460:FF:000003">
    <property type="entry name" value="Death-associated protein kinase 1"/>
    <property type="match status" value="1"/>
</dbReference>
<evidence type="ECO:0000256" key="19">
    <source>
        <dbReference type="ARBA" id="ARBA00065179"/>
    </source>
</evidence>
<keyword evidence="7" id="KW-0677">Repeat</keyword>
<evidence type="ECO:0000256" key="7">
    <source>
        <dbReference type="ARBA" id="ARBA00022737"/>
    </source>
</evidence>
<evidence type="ECO:0000256" key="21">
    <source>
        <dbReference type="PROSITE-ProRule" id="PRU00023"/>
    </source>
</evidence>
<dbReference type="InterPro" id="IPR020676">
    <property type="entry name" value="DAPK1_cat"/>
</dbReference>
<dbReference type="GO" id="GO:0005525">
    <property type="term" value="F:GTP binding"/>
    <property type="evidence" value="ECO:0007669"/>
    <property type="project" value="UniProtKB-KW"/>
</dbReference>
<feature type="repeat" description="ANK" evidence="21">
    <location>
        <begin position="444"/>
        <end position="476"/>
    </location>
</feature>
<keyword evidence="11" id="KW-0832">Ubl conjugation</keyword>
<protein>
    <recommendedName>
        <fullName evidence="20">Death-associated protein kinase 1</fullName>
        <ecNumber evidence="2">2.7.11.1</ecNumber>
    </recommendedName>
</protein>
<dbReference type="EMBL" id="CABD030064845">
    <property type="status" value="NOT_ANNOTATED_CDS"/>
    <property type="molecule type" value="Genomic_DNA"/>
</dbReference>
<evidence type="ECO:0000256" key="13">
    <source>
        <dbReference type="ARBA" id="ARBA00022860"/>
    </source>
</evidence>
<dbReference type="PROSITE" id="PS50011">
    <property type="entry name" value="PROTEIN_KINASE_DOM"/>
    <property type="match status" value="1"/>
</dbReference>
<dbReference type="InterPro" id="IPR000488">
    <property type="entry name" value="Death_dom"/>
</dbReference>
<dbReference type="SMART" id="SM00248">
    <property type="entry name" value="ANK"/>
    <property type="match status" value="8"/>
</dbReference>
<dbReference type="CDD" id="cd14194">
    <property type="entry name" value="STKc_DAPK1"/>
    <property type="match status" value="1"/>
</dbReference>
<dbReference type="EMBL" id="CABD030064841">
    <property type="status" value="NOT_ANNOTATED_CDS"/>
    <property type="molecule type" value="Genomic_DNA"/>
</dbReference>
<evidence type="ECO:0000256" key="4">
    <source>
        <dbReference type="ARBA" id="ARBA00022553"/>
    </source>
</evidence>
<dbReference type="Pfam" id="PF13857">
    <property type="entry name" value="Ank_5"/>
    <property type="match status" value="1"/>
</dbReference>
<dbReference type="PANTHER" id="PTHR24342:SF17">
    <property type="entry name" value="DEATH-ASSOCIATED PROTEIN KINASE 1"/>
    <property type="match status" value="1"/>
</dbReference>
<dbReference type="InterPro" id="IPR002110">
    <property type="entry name" value="Ankyrin_rpt"/>
</dbReference>
<feature type="repeat" description="ANK" evidence="21">
    <location>
        <begin position="477"/>
        <end position="509"/>
    </location>
</feature>
<reference evidence="25" key="4">
    <citation type="submission" date="2025-09" db="UniProtKB">
        <authorList>
            <consortium name="Ensembl"/>
        </authorList>
    </citation>
    <scope>IDENTIFICATION</scope>
</reference>
<reference evidence="25 26" key="2">
    <citation type="journal article" date="2012" name="Nature">
        <title>Insights into hominid evolution from the gorilla genome sequence.</title>
        <authorList>
            <person name="Scally A."/>
            <person name="Dutheil J.Y."/>
            <person name="Hillier L.W."/>
            <person name="Jordan G.E."/>
            <person name="Goodhead I."/>
            <person name="Herrero J."/>
            <person name="Hobolth A."/>
            <person name="Lappalainen T."/>
            <person name="Mailund T."/>
            <person name="Marques-Bonet T."/>
            <person name="McCarthy S."/>
            <person name="Montgomery S.H."/>
            <person name="Schwalie P.C."/>
            <person name="Tang Y.A."/>
            <person name="Ward M.C."/>
            <person name="Xue Y."/>
            <person name="Yngvadottir B."/>
            <person name="Alkan C."/>
            <person name="Andersen L.N."/>
            <person name="Ayub Q."/>
            <person name="Ball E.V."/>
            <person name="Beal K."/>
            <person name="Bradley B.J."/>
            <person name="Chen Y."/>
            <person name="Clee C.M."/>
            <person name="Fitzgerald S."/>
            <person name="Graves T.A."/>
            <person name="Gu Y."/>
            <person name="Heath P."/>
            <person name="Heger A."/>
            <person name="Karakoc E."/>
            <person name="Kolb-Kokocinski A."/>
            <person name="Laird G.K."/>
            <person name="Lunter G."/>
            <person name="Meader S."/>
            <person name="Mort M."/>
            <person name="Mullikin J.C."/>
            <person name="Munch K."/>
            <person name="O'Connor T.D."/>
            <person name="Phillips A.D."/>
            <person name="Prado-Martinez J."/>
            <person name="Rogers A.S."/>
            <person name="Sajjadian S."/>
            <person name="Schmidt D."/>
            <person name="Shaw K."/>
            <person name="Simpson J.T."/>
            <person name="Stenson P.D."/>
            <person name="Turner D.J."/>
            <person name="Vigilant L."/>
            <person name="Vilella A.J."/>
            <person name="Whitener W."/>
            <person name="Zhu B."/>
            <person name="Cooper D.N."/>
            <person name="de Jong P."/>
            <person name="Dermitzakis E.T."/>
            <person name="Eichler E.E."/>
            <person name="Flicek P."/>
            <person name="Goldman N."/>
            <person name="Mundy N.I."/>
            <person name="Ning Z."/>
            <person name="Odom D.T."/>
            <person name="Ponting C.P."/>
            <person name="Quail M.A."/>
            <person name="Ryder O.A."/>
            <person name="Searle S.M."/>
            <person name="Warren W.C."/>
            <person name="Wilson R.K."/>
            <person name="Schierup M.H."/>
            <person name="Rogers J."/>
            <person name="Tyler-Smith C."/>
            <person name="Durbin R."/>
        </authorList>
    </citation>
    <scope>NUCLEOTIDE SEQUENCE [LARGE SCALE GENOMIC DNA]</scope>
</reference>
<dbReference type="Gene3D" id="1.10.533.10">
    <property type="entry name" value="Death Domain, Fas"/>
    <property type="match status" value="1"/>
</dbReference>
<keyword evidence="12" id="KW-0810">Translation regulation</keyword>
<dbReference type="Pfam" id="PF13637">
    <property type="entry name" value="Ank_4"/>
    <property type="match status" value="1"/>
</dbReference>
<dbReference type="PROSITE" id="PS50297">
    <property type="entry name" value="ANK_REP_REGION"/>
    <property type="match status" value="6"/>
</dbReference>
<dbReference type="EMBL" id="CABD030064844">
    <property type="status" value="NOT_ANNOTATED_CDS"/>
    <property type="molecule type" value="Genomic_DNA"/>
</dbReference>
<keyword evidence="9" id="KW-0418">Kinase</keyword>
<dbReference type="GeneTree" id="ENSGT00940000153424"/>
<sequence>MTVFRQENVDDYYDTGEELGSGQFAVVKKCREKSTGLQYAAKFIKKRRTKSSRRGVSREDIEREVSILKEIQHPNVITLHEVYENKTDVILILELVAGGELFDFLAEKESLTEEEATEFLKQILNGVYYLHSLQIAHFDLKPENIMLLDRNVPKPRIKIIDFGLAHKIDFGNEFKNIFGTPEFVAPEIVNYEPLGLEADMWSIGVITYILLSGASPFLGDTKQETLANVSAVNYEFEDEYFSNTSALAKDFIRRLLVKDPKKRMTIQDSLQHPWIKPKDTQQALSRKASAVNMEKFKKFAARKKWKQSVRLISLCQRLSRSFLSRSNMSVARSDDTLDEEDSFVMKAIIHAINDDNVPGLQHLLGSLSNYDVNQPNKHGTPPLLIAAGCGNIQILQLLIKRGSRIDVQDKGGSNAIYWAARHGHVDTLKFLNENKCPLDVKDKSGETALHVAARYGHADVAQLLCSFGSNPNIQDKEEETPLHCAAWHGYYSVAKALCEAGCNVNIKNREGETPLLTASARGYHDIVECLAEHGADLNACDKDGHIALHLAVRRCQMEVIKTLLSQGCFVDYQDRHGNTPLHVACKDGNMPIVVALCEANCNLDISNKDGKTAEDLARSEQHEHVAGLLARLRKDTHRGLFIQQLRPTQNLQPRIKLKLFGHSGSGKTTLVESLKCGLLRSFFRRRRPRLSSTNSSRFPPSPLASKPTVSVSINNLYPGCENVSVRSRSMMFEPGLTKGMLEVFVAPTHHPHCSADDQSTKAIDIQNAYLNAFGGKLKNPLQVVLVATHADIMNVPRPAGGEFGYDKDTSLLKEIRNRFGNDLHISNKLFVLDAGASGSKDMKVLRNHLQEIRSQIVSVCPPMTHLCEKIISTLPSWRKLNGPNQLMSLQQFVYDVQDQLNPLASEEDLRRIAQQLHSTGEINIMQSETVQDVLLLDPRWLCTNVLGKLLSVETPRALHHYRGRYTVEDIQRLVPDSDVEELLQILDAMDICARDLSSGTMVDVPALIKTDNLHRSWADEEDEVMVYGGVRIVPVEHLTPFPCGIFHKVQVNLCRWIHQQSTEGDADIRLWVNGCKLANRGAELLVLLVNHGQGIEVQVRGLETEKIKCCLLLDSVCSTIENVMATTLPGLLTVKHYLSPQQLREHHEPVMIYQPRDFFRAQTLKETSLTNTMGGYKESFSSIMCFGCHDVYSQASLGMDIHASDLNLLTRRKLSRLLDPPDPLGKDWCLLAMNLGLPDLVAKYNTNNGAPKDFLPSPLHALLREWTTYPESTVGTLMSKLRELGRRDAADFLLKASSVFKINLDGNGQEAYASSCNSGTSYNSISSVVSR</sequence>
<accession>A0A2I2YM32</accession>
<dbReference type="GO" id="GO:0097190">
    <property type="term" value="P:apoptotic signaling pathway"/>
    <property type="evidence" value="ECO:0007669"/>
    <property type="project" value="UniProtKB-ARBA"/>
</dbReference>
<evidence type="ECO:0000259" key="23">
    <source>
        <dbReference type="PROSITE" id="PS50011"/>
    </source>
</evidence>
<dbReference type="GO" id="GO:0005516">
    <property type="term" value="F:calmodulin binding"/>
    <property type="evidence" value="ECO:0007669"/>
    <property type="project" value="UniProtKB-KW"/>
</dbReference>
<comment type="subunit">
    <text evidence="19">Interacts with KLHL20. Interacts (via death domain) with MAPK1 and MAPK3. Interacts with MAP1B (via N-terminus). Interacts with PRKD1 in an oxidative stress-regulated manner. Interacts with PIN1, PDCD6, BECN1, TSC2 and STX1A. Interacts (via kinase domain) with DAPK3 (via kinase domain). Interacts with GRINB. Interacts (via death domain) with UNC5B (via death domain). Interacts with UNC5C (via death domain).</text>
</comment>
<reference evidence="26" key="1">
    <citation type="submission" date="2011-05" db="EMBL/GenBank/DDBJ databases">
        <title>Insights into the evolution of the great apes provided by the gorilla genome.</title>
        <authorList>
            <person name="Scally A."/>
        </authorList>
    </citation>
    <scope>NUCLEOTIDE SEQUENCE [LARGE SCALE GENOMIC DNA]</scope>
</reference>
<dbReference type="InterPro" id="IPR011029">
    <property type="entry name" value="DEATH-like_dom_sf"/>
</dbReference>
<keyword evidence="3" id="KW-0723">Serine/threonine-protein kinase</keyword>
<dbReference type="InterPro" id="IPR000719">
    <property type="entry name" value="Prot_kinase_dom"/>
</dbReference>
<proteinExistence type="inferred from homology"/>
<dbReference type="GO" id="GO:0043226">
    <property type="term" value="C:organelle"/>
    <property type="evidence" value="ECO:0007669"/>
    <property type="project" value="UniProtKB-ARBA"/>
</dbReference>
<dbReference type="GO" id="GO:0006417">
    <property type="term" value="P:regulation of translation"/>
    <property type="evidence" value="ECO:0007669"/>
    <property type="project" value="UniProtKB-KW"/>
</dbReference>
<dbReference type="FunFam" id="1.10.533.10:FF:000008">
    <property type="entry name" value="Death associated protein kinase 1"/>
    <property type="match status" value="1"/>
</dbReference>
<dbReference type="Pfam" id="PF12796">
    <property type="entry name" value="Ank_2"/>
    <property type="match status" value="1"/>
</dbReference>
<dbReference type="SUPFAM" id="SSF48403">
    <property type="entry name" value="Ankyrin repeat"/>
    <property type="match status" value="1"/>
</dbReference>
<keyword evidence="6" id="KW-0053">Apoptosis</keyword>
<comment type="catalytic activity">
    <reaction evidence="16">
        <text>L-threonyl-[protein] + ATP = O-phospho-L-threonyl-[protein] + ADP + H(+)</text>
        <dbReference type="Rhea" id="RHEA:46608"/>
        <dbReference type="Rhea" id="RHEA-COMP:11060"/>
        <dbReference type="Rhea" id="RHEA-COMP:11605"/>
        <dbReference type="ChEBI" id="CHEBI:15378"/>
        <dbReference type="ChEBI" id="CHEBI:30013"/>
        <dbReference type="ChEBI" id="CHEBI:30616"/>
        <dbReference type="ChEBI" id="CHEBI:61977"/>
        <dbReference type="ChEBI" id="CHEBI:456216"/>
        <dbReference type="EC" id="2.7.11.1"/>
    </reaction>
</comment>
<evidence type="ECO:0000313" key="26">
    <source>
        <dbReference type="Proteomes" id="UP000001519"/>
    </source>
</evidence>
<dbReference type="EMBL" id="CABD030064846">
    <property type="status" value="NOT_ANNOTATED_CDS"/>
    <property type="molecule type" value="Genomic_DNA"/>
</dbReference>
<feature type="binding site" evidence="22">
    <location>
        <position position="46"/>
    </location>
    <ligand>
        <name>ATP</name>
        <dbReference type="ChEBI" id="CHEBI:30616"/>
    </ligand>
</feature>
<dbReference type="Bgee" id="ENSGGOG00000000084">
    <property type="expression patterns" value="Expressed in prefrontal cortex and 5 other cell types or tissues"/>
</dbReference>
<keyword evidence="4" id="KW-0597">Phosphoprotein</keyword>
<dbReference type="Ensembl" id="ENSGGOT00000046537.1">
    <property type="protein sequence ID" value="ENSGGOP00000035814.1"/>
    <property type="gene ID" value="ENSGGOG00000000084.3"/>
</dbReference>
<dbReference type="Gene3D" id="1.10.510.10">
    <property type="entry name" value="Transferase(Phosphotransferase) domain 1"/>
    <property type="match status" value="1"/>
</dbReference>
<keyword evidence="14 21" id="KW-0040">ANK repeat</keyword>
<evidence type="ECO:0000256" key="20">
    <source>
        <dbReference type="ARBA" id="ARBA00071988"/>
    </source>
</evidence>
<dbReference type="Pfam" id="PF00069">
    <property type="entry name" value="Pkinase"/>
    <property type="match status" value="1"/>
</dbReference>
<dbReference type="SUPFAM" id="SSF47986">
    <property type="entry name" value="DEATH domain"/>
    <property type="match status" value="1"/>
</dbReference>
<dbReference type="Gene3D" id="1.20.5.460">
    <property type="entry name" value="Single helix bin"/>
    <property type="match status" value="1"/>
</dbReference>
<feature type="repeat" description="ANK" evidence="21">
    <location>
        <begin position="510"/>
        <end position="542"/>
    </location>
</feature>
<dbReference type="GO" id="GO:0004674">
    <property type="term" value="F:protein serine/threonine kinase activity"/>
    <property type="evidence" value="ECO:0007669"/>
    <property type="project" value="UniProtKB-KW"/>
</dbReference>
<dbReference type="Gene3D" id="1.25.40.20">
    <property type="entry name" value="Ankyrin repeat-containing domain"/>
    <property type="match status" value="3"/>
</dbReference>
<evidence type="ECO:0000313" key="25">
    <source>
        <dbReference type="Ensembl" id="ENSGGOP00000035814.1"/>
    </source>
</evidence>
<evidence type="ECO:0000256" key="22">
    <source>
        <dbReference type="PROSITE-ProRule" id="PRU10141"/>
    </source>
</evidence>
<dbReference type="EMBL" id="CABD030064842">
    <property type="status" value="NOT_ANNOTATED_CDS"/>
    <property type="molecule type" value="Genomic_DNA"/>
</dbReference>
<keyword evidence="13" id="KW-0112">Calmodulin-binding</keyword>
<evidence type="ECO:0000256" key="5">
    <source>
        <dbReference type="ARBA" id="ARBA00022679"/>
    </source>
</evidence>
<dbReference type="PRINTS" id="PR01415">
    <property type="entry name" value="ANKYRIN"/>
</dbReference>
<dbReference type="InterPro" id="IPR011009">
    <property type="entry name" value="Kinase-like_dom_sf"/>
</dbReference>
<dbReference type="FunFam" id="1.10.510.10:FF:000250">
    <property type="entry name" value="Death-associated protein kinase 3"/>
    <property type="match status" value="1"/>
</dbReference>
<evidence type="ECO:0000256" key="12">
    <source>
        <dbReference type="ARBA" id="ARBA00022845"/>
    </source>
</evidence>
<dbReference type="Gene3D" id="3.30.200.20">
    <property type="entry name" value="Phosphorylase Kinase, domain 1"/>
    <property type="match status" value="1"/>
</dbReference>
<dbReference type="EMBL" id="CABD030064839">
    <property type="status" value="NOT_ANNOTATED_CDS"/>
    <property type="molecule type" value="Genomic_DNA"/>
</dbReference>
<dbReference type="SMART" id="SM00005">
    <property type="entry name" value="DEATH"/>
    <property type="match status" value="1"/>
</dbReference>
<evidence type="ECO:0000256" key="18">
    <source>
        <dbReference type="ARBA" id="ARBA00060827"/>
    </source>
</evidence>
<dbReference type="EMBL" id="CABD030064843">
    <property type="status" value="NOT_ANNOTATED_CDS"/>
    <property type="molecule type" value="Genomic_DNA"/>
</dbReference>
<feature type="repeat" description="ANK" evidence="21">
    <location>
        <begin position="378"/>
        <end position="410"/>
    </location>
</feature>
<dbReference type="EMBL" id="CABD030064838">
    <property type="status" value="NOT_ANNOTATED_CDS"/>
    <property type="molecule type" value="Genomic_DNA"/>
</dbReference>
<keyword evidence="8 22" id="KW-0547">Nucleotide-binding</keyword>
<comment type="catalytic activity">
    <reaction evidence="17">
        <text>L-seryl-[protein] + ATP = O-phospho-L-seryl-[protein] + ADP + H(+)</text>
        <dbReference type="Rhea" id="RHEA:17989"/>
        <dbReference type="Rhea" id="RHEA-COMP:9863"/>
        <dbReference type="Rhea" id="RHEA-COMP:11604"/>
        <dbReference type="ChEBI" id="CHEBI:15378"/>
        <dbReference type="ChEBI" id="CHEBI:29999"/>
        <dbReference type="ChEBI" id="CHEBI:30616"/>
        <dbReference type="ChEBI" id="CHEBI:83421"/>
        <dbReference type="ChEBI" id="CHEBI:456216"/>
        <dbReference type="EC" id="2.7.11.1"/>
    </reaction>
</comment>